<dbReference type="GO" id="GO:0050661">
    <property type="term" value="F:NADP binding"/>
    <property type="evidence" value="ECO:0007669"/>
    <property type="project" value="InterPro"/>
</dbReference>
<gene>
    <name evidence="4" type="ORF">SEPMUDRAFT_150082</name>
</gene>
<evidence type="ECO:0000313" key="4">
    <source>
        <dbReference type="EMBL" id="EMF11058.1"/>
    </source>
</evidence>
<accession>M3D0L6</accession>
<dbReference type="InterPro" id="IPR050982">
    <property type="entry name" value="Auxin_biosynth/cation_transpt"/>
</dbReference>
<sequence>MTTVMQPGTTIPHPHDITLPRFAKSTEATTSPNQAPESPQAIASQWLTAFSAILASNSTSQLPSVIHEEGWWRDQLALTWDFRTCQGLSKITNELFPHHIRKAHLHNFQIVPEGKFVPHKIEPLPDLEWVEFMVTFANDVGTGKGMIRLACCPTTHVWKAHMIYTALQTLDAYPEHIGPLRPHGGTNSLKGGVIEGNWLERRERQVQFLDEQPTVLIIGAGQSGLNLGARLGAMGVSALIIDRNERIGDNWRKRYRTLVTHDPVQFTHMAFMPFPANWPLFTAKDKLADWFEIYASAMELNVWLQSTIGKAEFVEDAQEWVVDVVRGDGTVRTLRPRHVVMCSGHAGEPRIPTFPGQDTFKGVVYHGSQHKDATTQENVAGKKVVVVGTGNSGHDMAQNYCENGASVTMLQRRGTYVIQASKGLEMVHAGMYDDHGPPTEDADIAWQSLPIPVQFVLSAGLTEKIKSVEKENIEGLTKAGFKVDFGHDNSGMHRKYITRGGGYYIDVGCSQLIVNGKIKVVQSPDGIKGFTERSLVLADGRELEADIVVLATGYDNMRTTARKTLGDKVADRCKDVWDLDEEGEVNAMWRPCGHPKLWFLGGALALCRIYSRFLAMQIVASEKSL</sequence>
<dbReference type="RefSeq" id="XP_016759179.1">
    <property type="nucleotide sequence ID" value="XM_016905954.1"/>
</dbReference>
<reference evidence="4 5" key="1">
    <citation type="journal article" date="2012" name="PLoS Pathog.">
        <title>Diverse lifestyles and strategies of plant pathogenesis encoded in the genomes of eighteen Dothideomycetes fungi.</title>
        <authorList>
            <person name="Ohm R.A."/>
            <person name="Feau N."/>
            <person name="Henrissat B."/>
            <person name="Schoch C.L."/>
            <person name="Horwitz B.A."/>
            <person name="Barry K.W."/>
            <person name="Condon B.J."/>
            <person name="Copeland A.C."/>
            <person name="Dhillon B."/>
            <person name="Glaser F."/>
            <person name="Hesse C.N."/>
            <person name="Kosti I."/>
            <person name="LaButti K."/>
            <person name="Lindquist E.A."/>
            <person name="Lucas S."/>
            <person name="Salamov A.A."/>
            <person name="Bradshaw R.E."/>
            <person name="Ciuffetti L."/>
            <person name="Hamelin R.C."/>
            <person name="Kema G.H.J."/>
            <person name="Lawrence C."/>
            <person name="Scott J.A."/>
            <person name="Spatafora J.W."/>
            <person name="Turgeon B.G."/>
            <person name="de Wit P.J.G.M."/>
            <person name="Zhong S."/>
            <person name="Goodwin S.B."/>
            <person name="Grigoriev I.V."/>
        </authorList>
    </citation>
    <scope>NUCLEOTIDE SEQUENCE [LARGE SCALE GENOMIC DNA]</scope>
    <source>
        <strain evidence="4 5">SO2202</strain>
    </source>
</reference>
<dbReference type="Pfam" id="PF00743">
    <property type="entry name" value="FMO-like"/>
    <property type="match status" value="1"/>
</dbReference>
<dbReference type="GO" id="GO:0050660">
    <property type="term" value="F:flavin adenine dinucleotide binding"/>
    <property type="evidence" value="ECO:0007669"/>
    <property type="project" value="InterPro"/>
</dbReference>
<dbReference type="OMA" id="FTHMAYL"/>
<keyword evidence="2" id="KW-0274">FAD</keyword>
<dbReference type="GeneID" id="27903091"/>
<organism evidence="4 5">
    <name type="scientific">Sphaerulina musiva (strain SO2202)</name>
    <name type="common">Poplar stem canker fungus</name>
    <name type="synonym">Septoria musiva</name>
    <dbReference type="NCBI Taxonomy" id="692275"/>
    <lineage>
        <taxon>Eukaryota</taxon>
        <taxon>Fungi</taxon>
        <taxon>Dikarya</taxon>
        <taxon>Ascomycota</taxon>
        <taxon>Pezizomycotina</taxon>
        <taxon>Dothideomycetes</taxon>
        <taxon>Dothideomycetidae</taxon>
        <taxon>Mycosphaerellales</taxon>
        <taxon>Mycosphaerellaceae</taxon>
        <taxon>Sphaerulina</taxon>
    </lineage>
</organism>
<dbReference type="InterPro" id="IPR036188">
    <property type="entry name" value="FAD/NAD-bd_sf"/>
</dbReference>
<name>M3D0L6_SPHMS</name>
<evidence type="ECO:0000256" key="3">
    <source>
        <dbReference type="ARBA" id="ARBA00023002"/>
    </source>
</evidence>
<keyword evidence="3" id="KW-0560">Oxidoreductase</keyword>
<dbReference type="Gene3D" id="3.50.50.60">
    <property type="entry name" value="FAD/NAD(P)-binding domain"/>
    <property type="match status" value="1"/>
</dbReference>
<dbReference type="PANTHER" id="PTHR43539">
    <property type="entry name" value="FLAVIN-BINDING MONOOXYGENASE-LIKE PROTEIN (AFU_ORTHOLOGUE AFUA_4G09220)"/>
    <property type="match status" value="1"/>
</dbReference>
<dbReference type="Proteomes" id="UP000016931">
    <property type="component" value="Unassembled WGS sequence"/>
</dbReference>
<evidence type="ECO:0000256" key="1">
    <source>
        <dbReference type="ARBA" id="ARBA00022630"/>
    </source>
</evidence>
<dbReference type="InterPro" id="IPR020946">
    <property type="entry name" value="Flavin_mOase-like"/>
</dbReference>
<dbReference type="PRINTS" id="PR00411">
    <property type="entry name" value="PNDRDTASEI"/>
</dbReference>
<dbReference type="OrthoDB" id="74360at2759"/>
<dbReference type="AlphaFoldDB" id="M3D0L6"/>
<protein>
    <submittedName>
        <fullName evidence="4">FAD/NAD(P)-binding domain-containing protein</fullName>
    </submittedName>
</protein>
<evidence type="ECO:0000313" key="5">
    <source>
        <dbReference type="Proteomes" id="UP000016931"/>
    </source>
</evidence>
<dbReference type="SUPFAM" id="SSF51905">
    <property type="entry name" value="FAD/NAD(P)-binding domain"/>
    <property type="match status" value="2"/>
</dbReference>
<dbReference type="EMBL" id="KB456266">
    <property type="protein sequence ID" value="EMF11058.1"/>
    <property type="molecule type" value="Genomic_DNA"/>
</dbReference>
<dbReference type="PANTHER" id="PTHR43539:SF24">
    <property type="entry name" value="FAD_NAD(P)-BINDING DOMAIN-CONTAINING PROTEIN-RELATED"/>
    <property type="match status" value="1"/>
</dbReference>
<dbReference type="HOGENOM" id="CLU_015676_1_0_1"/>
<dbReference type="eggNOG" id="KOG1399">
    <property type="taxonomic scope" value="Eukaryota"/>
</dbReference>
<evidence type="ECO:0000256" key="2">
    <source>
        <dbReference type="ARBA" id="ARBA00022827"/>
    </source>
</evidence>
<dbReference type="GO" id="GO:0004499">
    <property type="term" value="F:N,N-dimethylaniline monooxygenase activity"/>
    <property type="evidence" value="ECO:0007669"/>
    <property type="project" value="InterPro"/>
</dbReference>
<proteinExistence type="predicted"/>
<keyword evidence="5" id="KW-1185">Reference proteome</keyword>
<keyword evidence="1" id="KW-0285">Flavoprotein</keyword>